<keyword evidence="1" id="KW-0328">Glycosyltransferase</keyword>
<dbReference type="EMBL" id="JAHKPD010000008">
    <property type="protein sequence ID" value="MBU2949609.1"/>
    <property type="molecule type" value="Genomic_DNA"/>
</dbReference>
<sequence length="219" mass="24606">MKIHNLSKENSVLNCFLSELRHVDIQKDAMRFRRNIERIGEILAYEMSKRLTYQSEDIQTPLGIHTSKLPKNDLVLCSILRAGIPLHQGLLNYFDQAENAFISAYRQHKEHPESFEIVVEYLACPSLENKTLILADPMLATGQSMVATFEALKAFGTPKEIHLVSVIGAKPGIAFIKKHFGKHVNLWIGTIDEHLNEKGYIVPGLGDAGDLAFGNKLQQ</sequence>
<gene>
    <name evidence="1" type="primary">upp</name>
    <name evidence="1" type="ORF">KO493_02730</name>
</gene>
<proteinExistence type="predicted"/>
<accession>A0ACC5U5T3</accession>
<organism evidence="1 2">
    <name type="scientific">Pseudotamlana agarivorans</name>
    <dbReference type="NCBI Taxonomy" id="481183"/>
    <lineage>
        <taxon>Bacteria</taxon>
        <taxon>Pseudomonadati</taxon>
        <taxon>Bacteroidota</taxon>
        <taxon>Flavobacteriia</taxon>
        <taxon>Flavobacteriales</taxon>
        <taxon>Flavobacteriaceae</taxon>
        <taxon>Pseudotamlana</taxon>
    </lineage>
</organism>
<dbReference type="Proteomes" id="UP001647509">
    <property type="component" value="Unassembled WGS sequence"/>
</dbReference>
<protein>
    <submittedName>
        <fullName evidence="1">Uracil phosphoribosyltransferase</fullName>
        <ecNumber evidence="1">2.4.2.9</ecNumber>
    </submittedName>
</protein>
<evidence type="ECO:0000313" key="1">
    <source>
        <dbReference type="EMBL" id="MBU2949609.1"/>
    </source>
</evidence>
<keyword evidence="1" id="KW-0808">Transferase</keyword>
<reference evidence="1" key="1">
    <citation type="submission" date="2021-05" db="EMBL/GenBank/DDBJ databases">
        <title>Draft genomes of bacteria isolated from model marine particles.</title>
        <authorList>
            <person name="Datta M.S."/>
            <person name="Schwartzman J.A."/>
            <person name="Enke T.N."/>
            <person name="Saavedra J."/>
            <person name="Cermak N."/>
            <person name="Cordero O.X."/>
        </authorList>
    </citation>
    <scope>NUCLEOTIDE SEQUENCE</scope>
    <source>
        <strain evidence="1">I2M19</strain>
    </source>
</reference>
<evidence type="ECO:0000313" key="2">
    <source>
        <dbReference type="Proteomes" id="UP001647509"/>
    </source>
</evidence>
<name>A0ACC5U5T3_9FLAO</name>
<dbReference type="EC" id="2.4.2.9" evidence="1"/>
<keyword evidence="2" id="KW-1185">Reference proteome</keyword>
<comment type="caution">
    <text evidence="1">The sequence shown here is derived from an EMBL/GenBank/DDBJ whole genome shotgun (WGS) entry which is preliminary data.</text>
</comment>